<dbReference type="InterPro" id="IPR046601">
    <property type="entry name" value="DUF6660"/>
</dbReference>
<dbReference type="AlphaFoldDB" id="A0A4V2FRQ4"/>
<evidence type="ECO:0000313" key="1">
    <source>
        <dbReference type="EMBL" id="RZT91319.1"/>
    </source>
</evidence>
<dbReference type="Pfam" id="PF20365">
    <property type="entry name" value="DUF6660"/>
    <property type="match status" value="1"/>
</dbReference>
<name>A0A4V2FRQ4_9BACT</name>
<dbReference type="EMBL" id="SHKN01000005">
    <property type="protein sequence ID" value="RZT91319.1"/>
    <property type="molecule type" value="Genomic_DNA"/>
</dbReference>
<keyword evidence="2" id="KW-1185">Reference proteome</keyword>
<dbReference type="Proteomes" id="UP000293562">
    <property type="component" value="Unassembled WGS sequence"/>
</dbReference>
<gene>
    <name evidence="1" type="ORF">EV201_3133</name>
</gene>
<sequence length="132" mass="14959">MFELQGLTLQPSCMNFSVSLSLYFKEMMNLQMKYIAVILSVYVMVLTAMTCNDNITADTNSASFELSKQSPNQTNDVDLCSPFCFCQCCQTLSFPSLFNISFINLVEITLDIKYKEFTFPSPVASIWQPPKI</sequence>
<reference evidence="1 2" key="1">
    <citation type="submission" date="2019-02" db="EMBL/GenBank/DDBJ databases">
        <title>Genomic Encyclopedia of Type Strains, Phase IV (KMG-IV): sequencing the most valuable type-strain genomes for metagenomic binning, comparative biology and taxonomic classification.</title>
        <authorList>
            <person name="Goeker M."/>
        </authorList>
    </citation>
    <scope>NUCLEOTIDE SEQUENCE [LARGE SCALE GENOMIC DNA]</scope>
    <source>
        <strain evidence="1 2">DSM 28825</strain>
    </source>
</reference>
<accession>A0A4V2FRQ4</accession>
<protein>
    <submittedName>
        <fullName evidence="1">Uncharacterized protein</fullName>
    </submittedName>
</protein>
<organism evidence="1 2">
    <name type="scientific">Ancylomarina subtilis</name>
    <dbReference type="NCBI Taxonomy" id="1639035"/>
    <lineage>
        <taxon>Bacteria</taxon>
        <taxon>Pseudomonadati</taxon>
        <taxon>Bacteroidota</taxon>
        <taxon>Bacteroidia</taxon>
        <taxon>Marinilabiliales</taxon>
        <taxon>Marinifilaceae</taxon>
        <taxon>Ancylomarina</taxon>
    </lineage>
</organism>
<proteinExistence type="predicted"/>
<evidence type="ECO:0000313" key="2">
    <source>
        <dbReference type="Proteomes" id="UP000293562"/>
    </source>
</evidence>
<comment type="caution">
    <text evidence="1">The sequence shown here is derived from an EMBL/GenBank/DDBJ whole genome shotgun (WGS) entry which is preliminary data.</text>
</comment>